<feature type="domain" description="SH2" evidence="16">
    <location>
        <begin position="663"/>
        <end position="752"/>
    </location>
</feature>
<dbReference type="PROSITE" id="PS50008">
    <property type="entry name" value="PIPLC_Y_DOMAIN"/>
    <property type="match status" value="1"/>
</dbReference>
<dbReference type="GO" id="GO:0032587">
    <property type="term" value="C:ruffle membrane"/>
    <property type="evidence" value="ECO:0007669"/>
    <property type="project" value="TreeGrafter"/>
</dbReference>
<keyword evidence="5 11" id="KW-0378">Hydrolase</keyword>
<dbReference type="Gene3D" id="3.30.505.10">
    <property type="entry name" value="SH2 domain"/>
    <property type="match status" value="2"/>
</dbReference>
<keyword evidence="21" id="KW-1185">Reference proteome</keyword>
<name>A0A9P0A8D7_BEMTA</name>
<dbReference type="GO" id="GO:0051209">
    <property type="term" value="P:release of sequestered calcium ion into cytosol"/>
    <property type="evidence" value="ECO:0007669"/>
    <property type="project" value="TreeGrafter"/>
</dbReference>
<evidence type="ECO:0000256" key="11">
    <source>
        <dbReference type="PIRNR" id="PIRNR000952"/>
    </source>
</evidence>
<dbReference type="InterPro" id="IPR011993">
    <property type="entry name" value="PH-like_dom_sf"/>
</dbReference>
<dbReference type="InterPro" id="IPR036860">
    <property type="entry name" value="SH2_dom_sf"/>
</dbReference>
<dbReference type="PIRSF" id="PIRSF000952">
    <property type="entry name" value="PLC-gamma"/>
    <property type="match status" value="1"/>
</dbReference>
<dbReference type="PANTHER" id="PTHR10336:SF159">
    <property type="entry name" value="1-PHOSPHATIDYLINOSITOL 4,5-BISPHOSPHATE PHOSPHODIESTERASE GAMMA"/>
    <property type="match status" value="1"/>
</dbReference>
<dbReference type="SUPFAM" id="SSF47473">
    <property type="entry name" value="EF-hand"/>
    <property type="match status" value="1"/>
</dbReference>
<dbReference type="InterPro" id="IPR000909">
    <property type="entry name" value="PLipase_C_PInositol-sp_X_dom"/>
</dbReference>
<dbReference type="InterPro" id="IPR000980">
    <property type="entry name" value="SH2"/>
</dbReference>
<dbReference type="InterPro" id="IPR035024">
    <property type="entry name" value="PLC-gamma_N-SH2"/>
</dbReference>
<evidence type="ECO:0000256" key="10">
    <source>
        <dbReference type="ARBA" id="ARBA00023224"/>
    </source>
</evidence>
<sequence>MAMMNGNFHSLIPEMEQIISQLERGTVVTRFFPRRRPERKTLMIRRETRQIIWARAANTKQVDFAVEMREVKEIRVGKNSKDFEKWLEEAKRMENLKCFVVFYGSEFKLKSLSIAAFSEKECELWVRGLRHLVPDTIESPYPLQVERWLRKEFYSMENNRETVTLKDVKSFLPRVNCKIPTNKLREVFQEVDVRKRNEIAFDDFALLYHKLMFDESTLRECFPGYTKYCENGKTVTVQELTRFLIQEQGERNVHDKEVSRHMRDYLQDTQRNVQEPYFTILEFMDFLFSKQNELWDQRYDDVYQDMTRPLTHYWIASSHNTYLTGDQFSSESSVEAYVRCLKQGCRCIELDCWDGPDGLPIIYHGHTLTTRIKFLDVIKTIKEYAFVTSEFPVILSIEDNCSLPQQRNMASAMVDIFGNLLVTHPLEKNETEMPSPEQLKRKILVKHKKLPDGADEGSFLITNDDGREMDLRNTVKNGVLYLEDPVDKKWNPHFFVLTCNKLSYTDCVHGDDEAEDENDEDVDDDESRDTSGFQRPKEGVPNDELHYGEKWFHGKLSGGRAEAEDLLRSYSHLGDGTFLVRESETFVGDYTLSFWRKGRVNHCRIKSKQDKGQTKYFLIDSNCFNSLYCLITHYRNLPLRSQEFTIKLKEPVPQPSKHEGKEWYNPHVTRQQAEDLLRKVPHDGAFLVRPSDYDHNSFAISFRAEKKIKHCRIKMEGRLYTIGMIQFESLIELISYYERHPLYRKIKLWYPVNENIMQRMGLEADDGSVSGTPGYMDPSSFTSKIMVKAIYDYQARHDDELSFCKHAIITNVDKKDEGWWRGDYGGKRQHWFPSNYVEEIEPQQERDETSADSLLLGSLQKGSLDVNGAVVELHVNPSRTSLEWTLRIQNPNMCTTFEVAAPTQDLALEWLQAIKETAQSASARETQNKEMERAWRIAKEMSNLTVYCRSVTFNIDKLKTRGWIYHEMSSFPETKAEKIMCQQENKFFLKYHQHQFSRVYPKGQRIDSSNYNPVPIWNSGCQMVALNYQTPDKPMQLNQAKFRLNGQCGYLLRPESMFCDEVPTSDKPKTVSIRIIAARHLGRSGRGTASPFVEVEVLGADDDTGIKLTTKTISDNGFNPIWNDSCEFEILNPHLALLRFLVQDEDMFGDSNFIGQATYPVLALRTGYRSVPLKNGYSEDFELATLLVHITIQDSLERSNDLVGWSNALTDFPSAGDF</sequence>
<evidence type="ECO:0000256" key="2">
    <source>
        <dbReference type="ARBA" id="ARBA00022443"/>
    </source>
</evidence>
<dbReference type="GO" id="GO:0048468">
    <property type="term" value="P:cell development"/>
    <property type="evidence" value="ECO:0007669"/>
    <property type="project" value="UniProtKB-ARBA"/>
</dbReference>
<dbReference type="InterPro" id="IPR011992">
    <property type="entry name" value="EF-hand-dom_pair"/>
</dbReference>
<dbReference type="CDD" id="cd10341">
    <property type="entry name" value="SH2_N-SH2_PLC_gamma_like"/>
    <property type="match status" value="1"/>
</dbReference>
<evidence type="ECO:0000256" key="7">
    <source>
        <dbReference type="ARBA" id="ARBA00022963"/>
    </source>
</evidence>
<dbReference type="GO" id="GO:0004435">
    <property type="term" value="F:phosphatidylinositol-4,5-bisphosphate phospholipase C activity"/>
    <property type="evidence" value="ECO:0007669"/>
    <property type="project" value="UniProtKB-UniRule"/>
</dbReference>
<dbReference type="InterPro" id="IPR001192">
    <property type="entry name" value="PI-PLC_fam"/>
</dbReference>
<feature type="domain" description="SH2" evidence="16">
    <location>
        <begin position="551"/>
        <end position="652"/>
    </location>
</feature>
<dbReference type="InterPro" id="IPR001711">
    <property type="entry name" value="PLipase_C_Pinositol-sp_Y"/>
</dbReference>
<dbReference type="SUPFAM" id="SSF49562">
    <property type="entry name" value="C2 domain (Calcium/lipid-binding domain, CaLB)"/>
    <property type="match status" value="1"/>
</dbReference>
<dbReference type="SMART" id="SM00239">
    <property type="entry name" value="C2"/>
    <property type="match status" value="1"/>
</dbReference>
<dbReference type="CDD" id="cd13362">
    <property type="entry name" value="PH_PLC_gamma"/>
    <property type="match status" value="1"/>
</dbReference>
<dbReference type="EMBL" id="OU963863">
    <property type="protein sequence ID" value="CAH0385278.1"/>
    <property type="molecule type" value="Genomic_DNA"/>
</dbReference>
<evidence type="ECO:0000256" key="13">
    <source>
        <dbReference type="PROSITE-ProRule" id="PRU00192"/>
    </source>
</evidence>
<dbReference type="InterPro" id="IPR036028">
    <property type="entry name" value="SH3-like_dom_sf"/>
</dbReference>
<feature type="domain" description="C2" evidence="18">
    <location>
        <begin position="1052"/>
        <end position="1175"/>
    </location>
</feature>
<dbReference type="SUPFAM" id="SSF50729">
    <property type="entry name" value="PH domain-like"/>
    <property type="match status" value="1"/>
</dbReference>
<keyword evidence="9 11" id="KW-0443">Lipid metabolism</keyword>
<accession>A0A9P0A8D7</accession>
<dbReference type="Gene3D" id="3.20.20.190">
    <property type="entry name" value="Phosphatidylinositol (PI) phosphodiesterase"/>
    <property type="match status" value="2"/>
</dbReference>
<dbReference type="CDD" id="cd11825">
    <property type="entry name" value="SH3_PLCgamma"/>
    <property type="match status" value="1"/>
</dbReference>
<dbReference type="PROSITE" id="PS50002">
    <property type="entry name" value="SH3"/>
    <property type="match status" value="1"/>
</dbReference>
<dbReference type="PROSITE" id="PS50001">
    <property type="entry name" value="SH2"/>
    <property type="match status" value="2"/>
</dbReference>
<evidence type="ECO:0000259" key="17">
    <source>
        <dbReference type="PROSITE" id="PS50002"/>
    </source>
</evidence>
<proteinExistence type="predicted"/>
<evidence type="ECO:0000256" key="5">
    <source>
        <dbReference type="ARBA" id="ARBA00022801"/>
    </source>
</evidence>
<dbReference type="GO" id="GO:0048015">
    <property type="term" value="P:phosphatidylinositol-mediated signaling"/>
    <property type="evidence" value="ECO:0007669"/>
    <property type="project" value="TreeGrafter"/>
</dbReference>
<dbReference type="GO" id="GO:0046488">
    <property type="term" value="P:phosphatidylinositol metabolic process"/>
    <property type="evidence" value="ECO:0007669"/>
    <property type="project" value="TreeGrafter"/>
</dbReference>
<organism evidence="20 21">
    <name type="scientific">Bemisia tabaci</name>
    <name type="common">Sweetpotato whitefly</name>
    <name type="synonym">Aleurodes tabaci</name>
    <dbReference type="NCBI Taxonomy" id="7038"/>
    <lineage>
        <taxon>Eukaryota</taxon>
        <taxon>Metazoa</taxon>
        <taxon>Ecdysozoa</taxon>
        <taxon>Arthropoda</taxon>
        <taxon>Hexapoda</taxon>
        <taxon>Insecta</taxon>
        <taxon>Pterygota</taxon>
        <taxon>Neoptera</taxon>
        <taxon>Paraneoptera</taxon>
        <taxon>Hemiptera</taxon>
        <taxon>Sternorrhyncha</taxon>
        <taxon>Aleyrodoidea</taxon>
        <taxon>Aleyrodidae</taxon>
        <taxon>Aleyrodinae</taxon>
        <taxon>Bemisia</taxon>
    </lineage>
</organism>
<feature type="domain" description="PI-PLC Y-box" evidence="19">
    <location>
        <begin position="941"/>
        <end position="1057"/>
    </location>
</feature>
<keyword evidence="8 12" id="KW-0727">SH2 domain</keyword>
<dbReference type="Pfam" id="PF00018">
    <property type="entry name" value="SH3_1"/>
    <property type="match status" value="1"/>
</dbReference>
<dbReference type="FunFam" id="2.30.30.40:FF:000119">
    <property type="entry name" value="1-phosphatidylinositol 4,5-bisphosphate phosphodiesterase gamma"/>
    <property type="match status" value="1"/>
</dbReference>
<evidence type="ECO:0000313" key="20">
    <source>
        <dbReference type="EMBL" id="CAH0385278.1"/>
    </source>
</evidence>
<dbReference type="EC" id="3.1.4.11" evidence="11"/>
<dbReference type="InterPro" id="IPR035023">
    <property type="entry name" value="PLC-gamma_C-SH2"/>
</dbReference>
<dbReference type="Gene3D" id="1.10.238.10">
    <property type="entry name" value="EF-hand"/>
    <property type="match status" value="1"/>
</dbReference>
<dbReference type="FunFam" id="3.20.20.190:FF:000004">
    <property type="entry name" value="1-phosphatidylinositol 4,5-bisphosphate phosphodiesterase gamma"/>
    <property type="match status" value="1"/>
</dbReference>
<keyword evidence="6" id="KW-0106">Calcium</keyword>
<keyword evidence="7 11" id="KW-0442">Lipid degradation</keyword>
<protein>
    <recommendedName>
        <fullName evidence="11">1-phosphatidylinositol 4,5-bisphosphate phosphodiesterase gamma</fullName>
        <ecNumber evidence="11">3.1.4.11</ecNumber>
    </recommendedName>
</protein>
<dbReference type="InterPro" id="IPR001452">
    <property type="entry name" value="SH3_domain"/>
</dbReference>
<dbReference type="PRINTS" id="PR00401">
    <property type="entry name" value="SH2DOMAIN"/>
</dbReference>
<evidence type="ECO:0000256" key="3">
    <source>
        <dbReference type="ARBA" id="ARBA00022553"/>
    </source>
</evidence>
<dbReference type="Gene3D" id="2.30.29.30">
    <property type="entry name" value="Pleckstrin-homology domain (PH domain)/Phosphotyrosine-binding domain (PTB)"/>
    <property type="match status" value="2"/>
</dbReference>
<dbReference type="InterPro" id="IPR057061">
    <property type="entry name" value="PLCG_EF-hand_2"/>
</dbReference>
<dbReference type="PROSITE" id="PS50004">
    <property type="entry name" value="C2"/>
    <property type="match status" value="1"/>
</dbReference>
<dbReference type="SMART" id="SM00326">
    <property type="entry name" value="SH3"/>
    <property type="match status" value="1"/>
</dbReference>
<dbReference type="SUPFAM" id="SSF51695">
    <property type="entry name" value="PLC-like phosphodiesterases"/>
    <property type="match status" value="1"/>
</dbReference>
<evidence type="ECO:0000259" key="18">
    <source>
        <dbReference type="PROSITE" id="PS50004"/>
    </source>
</evidence>
<dbReference type="InterPro" id="IPR056586">
    <property type="entry name" value="EF-hand_PLCG1"/>
</dbReference>
<evidence type="ECO:0000259" key="19">
    <source>
        <dbReference type="PROSITE" id="PS50008"/>
    </source>
</evidence>
<dbReference type="SMART" id="SM00252">
    <property type="entry name" value="SH2"/>
    <property type="match status" value="2"/>
</dbReference>
<dbReference type="FunFam" id="3.30.505.10:FF:000011">
    <property type="entry name" value="1-phosphatidylinositol 4,5-bisphosphate phosphodiesterase gamma"/>
    <property type="match status" value="1"/>
</dbReference>
<dbReference type="SUPFAM" id="SSF55550">
    <property type="entry name" value="SH2 domain"/>
    <property type="match status" value="2"/>
</dbReference>
<dbReference type="InterPro" id="IPR000008">
    <property type="entry name" value="C2_dom"/>
</dbReference>
<dbReference type="InterPro" id="IPR016279">
    <property type="entry name" value="PLC-gamma"/>
</dbReference>
<dbReference type="PRINTS" id="PR00390">
    <property type="entry name" value="PHPHLIPASEC"/>
</dbReference>
<dbReference type="KEGG" id="btab:109035929"/>
<keyword evidence="10 11" id="KW-0807">Transducer</keyword>
<keyword evidence="2 13" id="KW-0728">SH3 domain</keyword>
<comment type="cofactor">
    <cofactor evidence="1">
        <name>Ca(2+)</name>
        <dbReference type="ChEBI" id="CHEBI:29108"/>
    </cofactor>
</comment>
<dbReference type="AlphaFoldDB" id="A0A9P0A8D7"/>
<evidence type="ECO:0000256" key="12">
    <source>
        <dbReference type="PROSITE-ProRule" id="PRU00191"/>
    </source>
</evidence>
<dbReference type="CDD" id="cd08592">
    <property type="entry name" value="PI-PLCc_gamma"/>
    <property type="match status" value="1"/>
</dbReference>
<dbReference type="PANTHER" id="PTHR10336">
    <property type="entry name" value="PHOSPHOINOSITIDE-SPECIFIC PHOSPHOLIPASE C FAMILY PROTEIN"/>
    <property type="match status" value="1"/>
</dbReference>
<dbReference type="SMART" id="SM00148">
    <property type="entry name" value="PLCXc"/>
    <property type="match status" value="1"/>
</dbReference>
<dbReference type="GO" id="GO:0010634">
    <property type="term" value="P:positive regulation of epithelial cell migration"/>
    <property type="evidence" value="ECO:0007669"/>
    <property type="project" value="TreeGrafter"/>
</dbReference>
<dbReference type="Gene3D" id="2.60.40.150">
    <property type="entry name" value="C2 domain"/>
    <property type="match status" value="1"/>
</dbReference>
<dbReference type="GO" id="GO:0009395">
    <property type="term" value="P:phospholipid catabolic process"/>
    <property type="evidence" value="ECO:0007669"/>
    <property type="project" value="UniProtKB-UniRule"/>
</dbReference>
<dbReference type="Pfam" id="PF00387">
    <property type="entry name" value="PI-PLC-Y"/>
    <property type="match status" value="1"/>
</dbReference>
<evidence type="ECO:0000256" key="15">
    <source>
        <dbReference type="SAM" id="MobiDB-lite"/>
    </source>
</evidence>
<reference evidence="20" key="1">
    <citation type="submission" date="2021-12" db="EMBL/GenBank/DDBJ databases">
        <authorList>
            <person name="King R."/>
        </authorList>
    </citation>
    <scope>NUCLEOTIDE SEQUENCE</scope>
</reference>
<dbReference type="FunFam" id="3.30.505.10:FF:000009">
    <property type="entry name" value="1-phosphatidylinositol 4,5-bisphosphate phosphodiesterase gamma"/>
    <property type="match status" value="1"/>
</dbReference>
<dbReference type="Pfam" id="PF00388">
    <property type="entry name" value="PI-PLC-X"/>
    <property type="match status" value="1"/>
</dbReference>
<dbReference type="Proteomes" id="UP001152759">
    <property type="component" value="Chromosome 2"/>
</dbReference>
<evidence type="ECO:0000313" key="21">
    <source>
        <dbReference type="Proteomes" id="UP001152759"/>
    </source>
</evidence>
<gene>
    <name evidence="20" type="ORF">BEMITA_LOCUS4520</name>
</gene>
<dbReference type="Pfam" id="PF00168">
    <property type="entry name" value="C2"/>
    <property type="match status" value="1"/>
</dbReference>
<evidence type="ECO:0000256" key="6">
    <source>
        <dbReference type="ARBA" id="ARBA00022837"/>
    </source>
</evidence>
<dbReference type="InterPro" id="IPR017946">
    <property type="entry name" value="PLC-like_Pdiesterase_TIM-brl"/>
</dbReference>
<dbReference type="CDD" id="cd09932">
    <property type="entry name" value="SH2_C-SH2_PLC_gamma_like"/>
    <property type="match status" value="1"/>
</dbReference>
<dbReference type="OrthoDB" id="269822at2759"/>
<feature type="compositionally biased region" description="Acidic residues" evidence="15">
    <location>
        <begin position="512"/>
        <end position="527"/>
    </location>
</feature>
<keyword evidence="4" id="KW-0677">Repeat</keyword>
<feature type="domain" description="SH3" evidence="17">
    <location>
        <begin position="782"/>
        <end position="842"/>
    </location>
</feature>
<comment type="catalytic activity">
    <reaction evidence="11 14">
        <text>a 1,2-diacyl-sn-glycero-3-phospho-(1D-myo-inositol-4,5-bisphosphate) + H2O = 1D-myo-inositol 1,4,5-trisphosphate + a 1,2-diacyl-sn-glycerol + H(+)</text>
        <dbReference type="Rhea" id="RHEA:33179"/>
        <dbReference type="ChEBI" id="CHEBI:15377"/>
        <dbReference type="ChEBI" id="CHEBI:15378"/>
        <dbReference type="ChEBI" id="CHEBI:17815"/>
        <dbReference type="ChEBI" id="CHEBI:58456"/>
        <dbReference type="ChEBI" id="CHEBI:203600"/>
        <dbReference type="EC" id="3.1.4.11"/>
    </reaction>
</comment>
<dbReference type="PRINTS" id="PR00452">
    <property type="entry name" value="SH3DOMAIN"/>
</dbReference>
<evidence type="ECO:0000256" key="4">
    <source>
        <dbReference type="ARBA" id="ARBA00022737"/>
    </source>
</evidence>
<dbReference type="GO" id="GO:0009653">
    <property type="term" value="P:anatomical structure morphogenesis"/>
    <property type="evidence" value="ECO:0007669"/>
    <property type="project" value="UniProtKB-ARBA"/>
</dbReference>
<evidence type="ECO:0000256" key="14">
    <source>
        <dbReference type="RuleBase" id="RU361133"/>
    </source>
</evidence>
<dbReference type="SMART" id="SM00149">
    <property type="entry name" value="PLCYc"/>
    <property type="match status" value="1"/>
</dbReference>
<evidence type="ECO:0000256" key="9">
    <source>
        <dbReference type="ARBA" id="ARBA00023098"/>
    </source>
</evidence>
<dbReference type="Pfam" id="PF00017">
    <property type="entry name" value="SH2"/>
    <property type="match status" value="2"/>
</dbReference>
<dbReference type="CDD" id="cd00275">
    <property type="entry name" value="C2_PLC_like"/>
    <property type="match status" value="1"/>
</dbReference>
<evidence type="ECO:0000256" key="1">
    <source>
        <dbReference type="ARBA" id="ARBA00001913"/>
    </source>
</evidence>
<evidence type="ECO:0000256" key="8">
    <source>
        <dbReference type="ARBA" id="ARBA00022999"/>
    </source>
</evidence>
<dbReference type="Pfam" id="PF23583">
    <property type="entry name" value="EF_HAND_2_PLCG"/>
    <property type="match status" value="1"/>
</dbReference>
<feature type="region of interest" description="Disordered" evidence="15">
    <location>
        <begin position="511"/>
        <end position="541"/>
    </location>
</feature>
<evidence type="ECO:0000259" key="16">
    <source>
        <dbReference type="PROSITE" id="PS50001"/>
    </source>
</evidence>
<dbReference type="InterPro" id="IPR035892">
    <property type="entry name" value="C2_domain_sf"/>
</dbReference>
<keyword evidence="3" id="KW-0597">Phosphoprotein</keyword>
<comment type="function">
    <text evidence="11">Mediates the production of the second messenger molecules diacylglycerol (DAG) and inositol 1,4,5-trisphosphate (IP3). Plays an important role in the regulation of intracellular signaling cascades.</text>
</comment>
<dbReference type="PROSITE" id="PS50007">
    <property type="entry name" value="PIPLC_X_DOMAIN"/>
    <property type="match status" value="1"/>
</dbReference>
<dbReference type="SUPFAM" id="SSF50044">
    <property type="entry name" value="SH3-domain"/>
    <property type="match status" value="1"/>
</dbReference>
<dbReference type="Pfam" id="PF23329">
    <property type="entry name" value="EF_HAND_1_PLCG"/>
    <property type="match status" value="1"/>
</dbReference>
<dbReference type="Gene3D" id="2.30.30.40">
    <property type="entry name" value="SH3 Domains"/>
    <property type="match status" value="1"/>
</dbReference>
<dbReference type="CDD" id="cd16201">
    <property type="entry name" value="EFh_PI-PLCgamma"/>
    <property type="match status" value="1"/>
</dbReference>